<dbReference type="EMBL" id="OR475261">
    <property type="protein sequence ID" value="WNM65946.1"/>
    <property type="molecule type" value="Genomic_DNA"/>
</dbReference>
<dbReference type="Proteomes" id="UP001301535">
    <property type="component" value="Segment"/>
</dbReference>
<proteinExistence type="predicted"/>
<accession>A0AA96JZR3</accession>
<evidence type="ECO:0000313" key="2">
    <source>
        <dbReference type="Proteomes" id="UP001301535"/>
    </source>
</evidence>
<organism evidence="1 2">
    <name type="scientific">Gordonia phage BirthdayBoy</name>
    <dbReference type="NCBI Taxonomy" id="3077156"/>
    <lineage>
        <taxon>Viruses</taxon>
        <taxon>Duplodnaviria</taxon>
        <taxon>Heunggongvirae</taxon>
        <taxon>Uroviricota</taxon>
        <taxon>Caudoviricetes</taxon>
        <taxon>Dovevirinae</taxon>
        <taxon>Lambovirus</taxon>
        <taxon>Lambovirus birthdayboy</taxon>
    </lineage>
</organism>
<keyword evidence="2" id="KW-1185">Reference proteome</keyword>
<sequence length="313" mass="33766">MTYRLKLPGAFTDTTLPKFSIDPILTKGSVWLVDPTHPVQSWESGLPAHLGSVPNLMARQADLLPDGLSAPTMKFYNAGLTGSFGKVERTGKGGLHVLMSQTEQADYYTSNSNYYSLISAIEHTQNNASNPFVQWLYGDGGVNKPYNHSFYLSQWIRMTRLSLTGKQAFWIGQVSAASSVTGKYNVGIMGSSDSALTNLPSGGPGRIQGARAIGPAITNVASVTKTGVDPTSASDICAYAFNCGHIGVVNTYLTAKESNPSIVLYRSYLEDLTISGRTYAEVTAIDQALFNQEVMTPGGRYYDDTFTNPSTIP</sequence>
<evidence type="ECO:0008006" key="3">
    <source>
        <dbReference type="Google" id="ProtNLM"/>
    </source>
</evidence>
<protein>
    <recommendedName>
        <fullName evidence="3">Minor tail protein</fullName>
    </recommendedName>
</protein>
<reference evidence="1 2" key="1">
    <citation type="submission" date="2023-08" db="EMBL/GenBank/DDBJ databases">
        <authorList>
            <person name="Anderson J.I."/>
            <person name="Ayscue S.D."/>
            <person name="Azero C.I."/>
            <person name="Gomez Y.V."/>
            <person name="Haw H.A."/>
            <person name="Issa A.S."/>
            <person name="Iturralde A.R."/>
            <person name="Johnston L.E."/>
            <person name="Kandalai V.K."/>
            <person name="Mahmood K.S."/>
            <person name="Maza G.E."/>
            <person name="Nguyen C.P."/>
            <person name="Popal S.A."/>
            <person name="Seyoum T.A."/>
            <person name="Nepal S."/>
            <person name="Sieber R."/>
            <person name="Tai S.D."/>
            <person name="Walton J.T."/>
            <person name="Jacoby M.E."/>
            <person name="Madden B.G."/>
            <person name="Scherer A.E."/>
            <person name="Warner M.H."/>
            <person name="Ko C."/>
            <person name="Russell D.A."/>
            <person name="Jacobs-Sera D."/>
            <person name="Hatfull G.F."/>
        </authorList>
    </citation>
    <scope>NUCLEOTIDE SEQUENCE [LARGE SCALE GENOMIC DNA]</scope>
</reference>
<evidence type="ECO:0000313" key="1">
    <source>
        <dbReference type="EMBL" id="WNM65946.1"/>
    </source>
</evidence>
<gene>
    <name evidence="1" type="primary">5</name>
    <name evidence="1" type="ORF">SEA_BIRTHDAYBOY_5</name>
</gene>
<name>A0AA96JZR3_9CAUD</name>